<dbReference type="AlphaFoldDB" id="A0A101EMM1"/>
<evidence type="ECO:0000313" key="2">
    <source>
        <dbReference type="Proteomes" id="UP000053911"/>
    </source>
</evidence>
<dbReference type="GeneID" id="8096156"/>
<organism evidence="1 2">
    <name type="scientific">Thermococcus sibiricus</name>
    <dbReference type="NCBI Taxonomy" id="172049"/>
    <lineage>
        <taxon>Archaea</taxon>
        <taxon>Methanobacteriati</taxon>
        <taxon>Methanobacteriota</taxon>
        <taxon>Thermococci</taxon>
        <taxon>Thermococcales</taxon>
        <taxon>Thermococcaceae</taxon>
        <taxon>Thermococcus</taxon>
    </lineage>
</organism>
<evidence type="ECO:0000313" key="1">
    <source>
        <dbReference type="EMBL" id="KUK18183.1"/>
    </source>
</evidence>
<dbReference type="EMBL" id="LGFD01000007">
    <property type="protein sequence ID" value="KUK18183.1"/>
    <property type="molecule type" value="Genomic_DNA"/>
</dbReference>
<proteinExistence type="predicted"/>
<reference evidence="2" key="1">
    <citation type="journal article" date="2015" name="MBio">
        <title>Genome-Resolved Metagenomic Analysis Reveals Roles for Candidate Phyla and Other Microbial Community Members in Biogeochemical Transformations in Oil Reservoirs.</title>
        <authorList>
            <person name="Hu P."/>
            <person name="Tom L."/>
            <person name="Singh A."/>
            <person name="Thomas B.C."/>
            <person name="Baker B.J."/>
            <person name="Piceno Y.M."/>
            <person name="Andersen G.L."/>
            <person name="Banfield J.F."/>
        </authorList>
    </citation>
    <scope>NUCLEOTIDE SEQUENCE [LARGE SCALE GENOMIC DNA]</scope>
</reference>
<dbReference type="RefSeq" id="WP_015849431.1">
    <property type="nucleotide sequence ID" value="NZ_LGFD01000007.1"/>
</dbReference>
<dbReference type="PATRIC" id="fig|172049.5.peg.1289"/>
<sequence>MNPAEAVNINTTYYSRELIKLFFGEKFWEENIKEPTDLTPLIGAIGHEHIIYGYVPVTINLEEAEKRPKLKEKA</sequence>
<comment type="caution">
    <text evidence="1">The sequence shown here is derived from an EMBL/GenBank/DDBJ whole genome shotgun (WGS) entry which is preliminary data.</text>
</comment>
<dbReference type="Proteomes" id="UP000053911">
    <property type="component" value="Unassembled WGS sequence"/>
</dbReference>
<protein>
    <submittedName>
        <fullName evidence="1">Uncharacterized protein</fullName>
    </submittedName>
</protein>
<name>A0A101EMM1_9EURY</name>
<accession>A0A101EMM1</accession>
<gene>
    <name evidence="1" type="ORF">XD54_0571</name>
</gene>